<sequence length="197" mass="22614">MDIMILHTNFQNKVNQEYLGNLGNKSGNFYNTSTKIKNDFNFISQEENIQSINYTFSIPYQNNTGNSNNSETHNMTHTQFPKCHISNTIIDSTSNKIECEDIQQITNNHYIKNQEQTNIDTNVISSKDEISYKTAYALLLNLVNYDIKLLKEILLIAESLVNEGVSVAPESRVKRHIAKAILSRTQQYKKNTTSRSR</sequence>
<dbReference type="EMBL" id="CR925678">
    <property type="protein sequence ID" value="CAI26830.1"/>
    <property type="molecule type" value="Genomic_DNA"/>
</dbReference>
<organism evidence="1 2">
    <name type="scientific">Ehrlichia ruminantium (strain Welgevonden)</name>
    <dbReference type="NCBI Taxonomy" id="254945"/>
    <lineage>
        <taxon>Bacteria</taxon>
        <taxon>Pseudomonadati</taxon>
        <taxon>Pseudomonadota</taxon>
        <taxon>Alphaproteobacteria</taxon>
        <taxon>Rickettsiales</taxon>
        <taxon>Anaplasmataceae</taxon>
        <taxon>Ehrlichia</taxon>
    </lineage>
</organism>
<evidence type="ECO:0000313" key="1">
    <source>
        <dbReference type="EMBL" id="CAI26830.1"/>
    </source>
</evidence>
<dbReference type="KEGG" id="erw:ERWE_CDS_03360"/>
<dbReference type="AlphaFoldDB" id="A0A0H3LZ40"/>
<dbReference type="Proteomes" id="UP000001021">
    <property type="component" value="Chromosome"/>
</dbReference>
<reference evidence="1 2" key="1">
    <citation type="journal article" date="2006" name="J. Bacteriol.">
        <title>Comparative genomic analysis of three strains of Ehrlichia ruminantium reveals an active process of genome size plasticity.</title>
        <authorList>
            <person name="Frutos R."/>
            <person name="Viari A."/>
            <person name="Ferraz C."/>
            <person name="Morgat A."/>
            <person name="Eychenie S."/>
            <person name="Kandassami Y."/>
            <person name="Chantal I."/>
            <person name="Bensaid A."/>
            <person name="Coissac E."/>
            <person name="Vachiery N."/>
            <person name="Demaille J."/>
            <person name="Martinez D."/>
        </authorList>
    </citation>
    <scope>NUCLEOTIDE SEQUENCE [LARGE SCALE GENOMIC DNA]</scope>
    <source>
        <strain evidence="1 2">Welgevonden</strain>
    </source>
</reference>
<dbReference type="HOGENOM" id="CLU_1439020_0_0_5"/>
<proteinExistence type="predicted"/>
<evidence type="ECO:0000313" key="2">
    <source>
        <dbReference type="Proteomes" id="UP000001021"/>
    </source>
</evidence>
<keyword evidence="2" id="KW-1185">Reference proteome</keyword>
<accession>A0A0H3LZ40</accession>
<name>A0A0H3LZ40_EHRRW</name>
<protein>
    <submittedName>
        <fullName evidence="1">Uncharacterized protein</fullName>
    </submittedName>
</protein>
<gene>
    <name evidence="1" type="ordered locus">ERWE_CDS_03360</name>
</gene>